<reference evidence="11 12" key="1">
    <citation type="submission" date="2020-08" db="EMBL/GenBank/DDBJ databases">
        <title>Genomic Encyclopedia of Type Strains, Phase IV (KMG-IV): sequencing the most valuable type-strain genomes for metagenomic binning, comparative biology and taxonomic classification.</title>
        <authorList>
            <person name="Goeker M."/>
        </authorList>
    </citation>
    <scope>NUCLEOTIDE SEQUENCE [LARGE SCALE GENOMIC DNA]</scope>
    <source>
        <strain evidence="11 12">DSM 26944</strain>
    </source>
</reference>
<comment type="caution">
    <text evidence="8">Lacks conserved residue(s) required for the propagation of feature annotation.</text>
</comment>
<dbReference type="InterPro" id="IPR020751">
    <property type="entry name" value="aa-tRNA-synth_I_codon-bd_sub2"/>
</dbReference>
<dbReference type="GO" id="GO:0005524">
    <property type="term" value="F:ATP binding"/>
    <property type="evidence" value="ECO:0007669"/>
    <property type="project" value="UniProtKB-UniRule"/>
</dbReference>
<dbReference type="EMBL" id="JACIJG010000005">
    <property type="protein sequence ID" value="MBB5701873.1"/>
    <property type="molecule type" value="Genomic_DNA"/>
</dbReference>
<feature type="domain" description="Aminoacyl-tRNA synthetase class I anticodon-binding" evidence="10">
    <location>
        <begin position="381"/>
        <end position="455"/>
    </location>
</feature>
<keyword evidence="5 8" id="KW-0067">ATP-binding</keyword>
<dbReference type="PANTHER" id="PTHR43311">
    <property type="entry name" value="GLUTAMATE--TRNA LIGASE"/>
    <property type="match status" value="1"/>
</dbReference>
<evidence type="ECO:0000256" key="6">
    <source>
        <dbReference type="ARBA" id="ARBA00022917"/>
    </source>
</evidence>
<comment type="subunit">
    <text evidence="8">Monomer.</text>
</comment>
<accession>A0A7W9AWH3</accession>
<dbReference type="InterPro" id="IPR049940">
    <property type="entry name" value="GluQ/Sye"/>
</dbReference>
<keyword evidence="12" id="KW-1185">Reference proteome</keyword>
<comment type="function">
    <text evidence="8">Catalyzes the attachment of glutamate to tRNA(Glu) in a two-step reaction: glutamate is first activated by ATP to form Glu-AMP and then transferred to the acceptor end of tRNA(Glu).</text>
</comment>
<name>A0A7W9AWH3_9HYPH</name>
<dbReference type="GO" id="GO:0005737">
    <property type="term" value="C:cytoplasm"/>
    <property type="evidence" value="ECO:0007669"/>
    <property type="project" value="UniProtKB-SubCell"/>
</dbReference>
<evidence type="ECO:0000259" key="9">
    <source>
        <dbReference type="Pfam" id="PF00749"/>
    </source>
</evidence>
<keyword evidence="7 8" id="KW-0030">Aminoacyl-tRNA synthetase</keyword>
<comment type="catalytic activity">
    <reaction evidence="8">
        <text>tRNA(Glu) + L-glutamate + ATP = L-glutamyl-tRNA(Glu) + AMP + diphosphate</text>
        <dbReference type="Rhea" id="RHEA:23540"/>
        <dbReference type="Rhea" id="RHEA-COMP:9663"/>
        <dbReference type="Rhea" id="RHEA-COMP:9680"/>
        <dbReference type="ChEBI" id="CHEBI:29985"/>
        <dbReference type="ChEBI" id="CHEBI:30616"/>
        <dbReference type="ChEBI" id="CHEBI:33019"/>
        <dbReference type="ChEBI" id="CHEBI:78442"/>
        <dbReference type="ChEBI" id="CHEBI:78520"/>
        <dbReference type="ChEBI" id="CHEBI:456215"/>
        <dbReference type="EC" id="6.1.1.17"/>
    </reaction>
</comment>
<dbReference type="RefSeq" id="WP_183650720.1">
    <property type="nucleotide sequence ID" value="NZ_JACIJG010000005.1"/>
</dbReference>
<feature type="short sequence motif" description="'HIGH' region" evidence="8">
    <location>
        <begin position="9"/>
        <end position="19"/>
    </location>
</feature>
<dbReference type="Gene3D" id="3.40.50.620">
    <property type="entry name" value="HUPs"/>
    <property type="match status" value="1"/>
</dbReference>
<dbReference type="HAMAP" id="MF_00022">
    <property type="entry name" value="Glu_tRNA_synth_type1"/>
    <property type="match status" value="1"/>
</dbReference>
<dbReference type="InterPro" id="IPR020058">
    <property type="entry name" value="Glu/Gln-tRNA-synth_Ib_cat-dom"/>
</dbReference>
<proteinExistence type="inferred from homology"/>
<dbReference type="NCBIfam" id="TIGR00464">
    <property type="entry name" value="gltX_bact"/>
    <property type="match status" value="1"/>
</dbReference>
<keyword evidence="6 8" id="KW-0648">Protein biosynthesis</keyword>
<dbReference type="Pfam" id="PF00749">
    <property type="entry name" value="tRNA-synt_1c"/>
    <property type="match status" value="1"/>
</dbReference>
<evidence type="ECO:0000313" key="12">
    <source>
        <dbReference type="Proteomes" id="UP000555546"/>
    </source>
</evidence>
<dbReference type="InterPro" id="IPR000924">
    <property type="entry name" value="Glu/Gln-tRNA-synth"/>
</dbReference>
<keyword evidence="2 8" id="KW-0963">Cytoplasm</keyword>
<evidence type="ECO:0000256" key="1">
    <source>
        <dbReference type="ARBA" id="ARBA00007894"/>
    </source>
</evidence>
<dbReference type="Gene3D" id="1.10.10.350">
    <property type="match status" value="1"/>
</dbReference>
<feature type="domain" description="Glutamyl/glutaminyl-tRNA synthetase class Ib catalytic" evidence="9">
    <location>
        <begin position="3"/>
        <end position="317"/>
    </location>
</feature>
<comment type="caution">
    <text evidence="11">The sequence shown here is derived from an EMBL/GenBank/DDBJ whole genome shotgun (WGS) entry which is preliminary data.</text>
</comment>
<protein>
    <recommendedName>
        <fullName evidence="8">Glutamate--tRNA ligase</fullName>
        <ecNumber evidence="8">6.1.1.17</ecNumber>
    </recommendedName>
    <alternativeName>
        <fullName evidence="8">Glutamyl-tRNA synthetase</fullName>
        <shortName evidence="8">GluRS</shortName>
    </alternativeName>
</protein>
<dbReference type="GO" id="GO:0006424">
    <property type="term" value="P:glutamyl-tRNA aminoacylation"/>
    <property type="evidence" value="ECO:0007669"/>
    <property type="project" value="UniProtKB-UniRule"/>
</dbReference>
<comment type="subcellular location">
    <subcellularLocation>
        <location evidence="8">Cytoplasm</location>
    </subcellularLocation>
</comment>
<dbReference type="PROSITE" id="PS00178">
    <property type="entry name" value="AA_TRNA_LIGASE_I"/>
    <property type="match status" value="1"/>
</dbReference>
<sequence>MTVTVRFAPSPTGYIHIGNTRTALSNWLFAQKNNGKFILRFDDTDVERSRDEYAQAIAVDLDWLGVKPDRVEYQSKRFDVYAKAVEKLKEAGLLYACYETAEELERRRKLRLARRLPPVYGREGLKLTMEERAAFEAEGRKPHWRFLLPNFESDPFDTRRTEVHWDDLVRGPQTVDLASMSDPVLVREDGTYLYTLPSVVDDIDLGITHIIRGDDHVTNTGVQIAIFEALGAKAPIFGHHNLLTTISGEGLSKRSGALSVGSLREAGFEAMAVASLAVLIGTSESVAAAPDMKKLAERFDLASISKSSAKFDPAELDTLNRALLHDMSYPEAKSRLEALGISGDKAETFWIAVRGNLDRFKDVVHWWTIVTGDLPTPLEPSEEDREFLKQAFALLPPVPWDRQTWKVWTDAVKAETGRKGKNLFMPLRLALTGQAHGPELADLLVLIGPERTMSRRP</sequence>
<dbReference type="SUPFAM" id="SSF52374">
    <property type="entry name" value="Nucleotidylyl transferase"/>
    <property type="match status" value="1"/>
</dbReference>
<dbReference type="GO" id="GO:0000049">
    <property type="term" value="F:tRNA binding"/>
    <property type="evidence" value="ECO:0007669"/>
    <property type="project" value="InterPro"/>
</dbReference>
<dbReference type="Proteomes" id="UP000555546">
    <property type="component" value="Unassembled WGS sequence"/>
</dbReference>
<evidence type="ECO:0000256" key="3">
    <source>
        <dbReference type="ARBA" id="ARBA00022598"/>
    </source>
</evidence>
<dbReference type="EC" id="6.1.1.17" evidence="8"/>
<dbReference type="PRINTS" id="PR00987">
    <property type="entry name" value="TRNASYNTHGLU"/>
</dbReference>
<dbReference type="PANTHER" id="PTHR43311:SF2">
    <property type="entry name" value="GLUTAMATE--TRNA LIGASE, MITOCHONDRIAL-RELATED"/>
    <property type="match status" value="1"/>
</dbReference>
<gene>
    <name evidence="8" type="primary">gltX</name>
    <name evidence="11" type="ORF">FHS76_001735</name>
</gene>
<dbReference type="InterPro" id="IPR001412">
    <property type="entry name" value="aa-tRNA-synth_I_CS"/>
</dbReference>
<dbReference type="InterPro" id="IPR014729">
    <property type="entry name" value="Rossmann-like_a/b/a_fold"/>
</dbReference>
<dbReference type="InterPro" id="IPR004527">
    <property type="entry name" value="Glu-tRNA-ligase_bac/mito"/>
</dbReference>
<dbReference type="Pfam" id="PF19269">
    <property type="entry name" value="Anticodon_2"/>
    <property type="match status" value="1"/>
</dbReference>
<dbReference type="InterPro" id="IPR045462">
    <property type="entry name" value="aa-tRNA-synth_I_cd-bd"/>
</dbReference>
<evidence type="ECO:0000256" key="2">
    <source>
        <dbReference type="ARBA" id="ARBA00022490"/>
    </source>
</evidence>
<evidence type="ECO:0000259" key="10">
    <source>
        <dbReference type="Pfam" id="PF19269"/>
    </source>
</evidence>
<evidence type="ECO:0000256" key="4">
    <source>
        <dbReference type="ARBA" id="ARBA00022741"/>
    </source>
</evidence>
<dbReference type="SUPFAM" id="SSF48163">
    <property type="entry name" value="An anticodon-binding domain of class I aminoacyl-tRNA synthetases"/>
    <property type="match status" value="1"/>
</dbReference>
<evidence type="ECO:0000256" key="5">
    <source>
        <dbReference type="ARBA" id="ARBA00022840"/>
    </source>
</evidence>
<evidence type="ECO:0000313" key="11">
    <source>
        <dbReference type="EMBL" id="MBB5701873.1"/>
    </source>
</evidence>
<evidence type="ECO:0000256" key="7">
    <source>
        <dbReference type="ARBA" id="ARBA00023146"/>
    </source>
</evidence>
<keyword evidence="4 8" id="KW-0547">Nucleotide-binding</keyword>
<comment type="similarity">
    <text evidence="1 8">Belongs to the class-I aminoacyl-tRNA synthetase family. Glutamate--tRNA ligase type 1 subfamily.</text>
</comment>
<keyword evidence="3 8" id="KW-0436">Ligase</keyword>
<dbReference type="InterPro" id="IPR008925">
    <property type="entry name" value="aa_tRNA-synth_I_cd-bd_sf"/>
</dbReference>
<dbReference type="AlphaFoldDB" id="A0A7W9AWH3"/>
<feature type="binding site" evidence="8">
    <location>
        <position position="253"/>
    </location>
    <ligand>
        <name>ATP</name>
        <dbReference type="ChEBI" id="CHEBI:30616"/>
    </ligand>
</feature>
<feature type="short sequence motif" description="'KMSKS' region" evidence="8">
    <location>
        <begin position="250"/>
        <end position="254"/>
    </location>
</feature>
<dbReference type="GO" id="GO:0004818">
    <property type="term" value="F:glutamate-tRNA ligase activity"/>
    <property type="evidence" value="ECO:0007669"/>
    <property type="project" value="UniProtKB-UniRule"/>
</dbReference>
<organism evidence="11 12">
    <name type="scientific">Brucella daejeonensis</name>
    <dbReference type="NCBI Taxonomy" id="659015"/>
    <lineage>
        <taxon>Bacteria</taxon>
        <taxon>Pseudomonadati</taxon>
        <taxon>Pseudomonadota</taxon>
        <taxon>Alphaproteobacteria</taxon>
        <taxon>Hyphomicrobiales</taxon>
        <taxon>Brucellaceae</taxon>
        <taxon>Brucella/Ochrobactrum group</taxon>
        <taxon>Brucella</taxon>
    </lineage>
</organism>
<evidence type="ECO:0000256" key="8">
    <source>
        <dbReference type="HAMAP-Rule" id="MF_00022"/>
    </source>
</evidence>